<comment type="caution">
    <text evidence="1">The sequence shown here is derived from an EMBL/GenBank/DDBJ whole genome shotgun (WGS) entry which is preliminary data.</text>
</comment>
<gene>
    <name evidence="1" type="ORF">DFR35_1249</name>
</gene>
<evidence type="ECO:0000313" key="2">
    <source>
        <dbReference type="Proteomes" id="UP000268908"/>
    </source>
</evidence>
<reference evidence="1 2" key="1">
    <citation type="submission" date="2018-10" db="EMBL/GenBank/DDBJ databases">
        <title>Genomic Encyclopedia of Type Strains, Phase IV (KMG-IV): sequencing the most valuable type-strain genomes for metagenomic binning, comparative biology and taxonomic classification.</title>
        <authorList>
            <person name="Goeker M."/>
        </authorList>
    </citation>
    <scope>NUCLEOTIDE SEQUENCE [LARGE SCALE GENOMIC DNA]</scope>
    <source>
        <strain evidence="1 2">DSM 26916</strain>
    </source>
</reference>
<sequence length="32" mass="3652">MKEAINIAIDYGVISSFNRQHFLQALSDISNR</sequence>
<name>A0A497XEG5_9PROT</name>
<keyword evidence="2" id="KW-1185">Reference proteome</keyword>
<organism evidence="1 2">
    <name type="scientific">Sulfurisoma sediminicola</name>
    <dbReference type="NCBI Taxonomy" id="1381557"/>
    <lineage>
        <taxon>Bacteria</taxon>
        <taxon>Pseudomonadati</taxon>
        <taxon>Pseudomonadota</taxon>
        <taxon>Betaproteobacteria</taxon>
        <taxon>Nitrosomonadales</taxon>
        <taxon>Sterolibacteriaceae</taxon>
        <taxon>Sulfurisoma</taxon>
    </lineage>
</organism>
<dbReference type="EMBL" id="RCCI01000005">
    <property type="protein sequence ID" value="RLJ64608.1"/>
    <property type="molecule type" value="Genomic_DNA"/>
</dbReference>
<dbReference type="AlphaFoldDB" id="A0A497XEG5"/>
<dbReference type="Proteomes" id="UP000268908">
    <property type="component" value="Unassembled WGS sequence"/>
</dbReference>
<proteinExistence type="predicted"/>
<accession>A0A497XEG5</accession>
<evidence type="ECO:0000313" key="1">
    <source>
        <dbReference type="EMBL" id="RLJ64608.1"/>
    </source>
</evidence>
<protein>
    <submittedName>
        <fullName evidence="1">Uncharacterized protein</fullName>
    </submittedName>
</protein>